<gene>
    <name evidence="1" type="ORF">PQ465_03000</name>
</gene>
<reference evidence="1 2" key="1">
    <citation type="submission" date="2023-02" db="EMBL/GenBank/DDBJ databases">
        <title>Genome sequence of Sphingobacterium sp. KACC 22765.</title>
        <authorList>
            <person name="Kim S."/>
            <person name="Heo J."/>
            <person name="Kwon S.-W."/>
        </authorList>
    </citation>
    <scope>NUCLEOTIDE SEQUENCE [LARGE SCALE GENOMIC DNA]</scope>
    <source>
        <strain evidence="1 2">KACC 22765</strain>
    </source>
</reference>
<keyword evidence="2" id="KW-1185">Reference proteome</keyword>
<organism evidence="1 2">
    <name type="scientific">Sphingobacterium oryzagri</name>
    <dbReference type="NCBI Taxonomy" id="3025669"/>
    <lineage>
        <taxon>Bacteria</taxon>
        <taxon>Pseudomonadati</taxon>
        <taxon>Bacteroidota</taxon>
        <taxon>Sphingobacteriia</taxon>
        <taxon>Sphingobacteriales</taxon>
        <taxon>Sphingobacteriaceae</taxon>
        <taxon>Sphingobacterium</taxon>
    </lineage>
</organism>
<name>A0ABY7WPU6_9SPHI</name>
<evidence type="ECO:0008006" key="3">
    <source>
        <dbReference type="Google" id="ProtNLM"/>
    </source>
</evidence>
<protein>
    <recommendedName>
        <fullName evidence="3">MetA-pathway of phenol degradation</fullName>
    </recommendedName>
</protein>
<sequence>MQLYFASLSYAQVVDIRDSSVRAEPASAFTINVDLKNSHLWRGFIVTNTPNISGSAQFTSKNRKLDVGLWSAAAFDGVYQEFVVFANYRIGNFSINVFDSYNNTGAEQADYFNYDAASTIHFIDVNLSYHFSKSFPLTVSFATIVAGRDTYISHTQQVRNRYSHYAQLEYKVFDKGNTNVVLYLGGTFSTLTRSTFYSSKPSIVNTGLLLNQNIRIAKHDIPVFAQGMWNPEARAATLGLGIRLF</sequence>
<dbReference type="EMBL" id="CP117880">
    <property type="protein sequence ID" value="WDF69359.1"/>
    <property type="molecule type" value="Genomic_DNA"/>
</dbReference>
<evidence type="ECO:0000313" key="2">
    <source>
        <dbReference type="Proteomes" id="UP001221558"/>
    </source>
</evidence>
<dbReference type="Proteomes" id="UP001221558">
    <property type="component" value="Chromosome"/>
</dbReference>
<proteinExistence type="predicted"/>
<dbReference type="RefSeq" id="WP_274268075.1">
    <property type="nucleotide sequence ID" value="NZ_CP117880.1"/>
</dbReference>
<accession>A0ABY7WPU6</accession>
<evidence type="ECO:0000313" key="1">
    <source>
        <dbReference type="EMBL" id="WDF69359.1"/>
    </source>
</evidence>